<keyword evidence="6" id="KW-1185">Reference proteome</keyword>
<dbReference type="InterPro" id="IPR003829">
    <property type="entry name" value="Pirin_N_dom"/>
</dbReference>
<evidence type="ECO:0000256" key="1">
    <source>
        <dbReference type="ARBA" id="ARBA00008416"/>
    </source>
</evidence>
<dbReference type="SUPFAM" id="SSF51182">
    <property type="entry name" value="RmlC-like cupins"/>
    <property type="match status" value="1"/>
</dbReference>
<evidence type="ECO:0000256" key="2">
    <source>
        <dbReference type="RuleBase" id="RU003457"/>
    </source>
</evidence>
<dbReference type="Proteomes" id="UP000219559">
    <property type="component" value="Unassembled WGS sequence"/>
</dbReference>
<dbReference type="Pfam" id="PF05726">
    <property type="entry name" value="Pirin_C"/>
    <property type="match status" value="1"/>
</dbReference>
<evidence type="ECO:0000313" key="5">
    <source>
        <dbReference type="EMBL" id="PCE64241.1"/>
    </source>
</evidence>
<reference evidence="5 6" key="1">
    <citation type="submission" date="2017-04" db="EMBL/GenBank/DDBJ databases">
        <title>A new member of the family Flavobacteriaceae isolated from ascidians.</title>
        <authorList>
            <person name="Chen L."/>
        </authorList>
    </citation>
    <scope>NUCLEOTIDE SEQUENCE [LARGE SCALE GENOMIC DNA]</scope>
    <source>
        <strain evidence="5 6">HQA918</strain>
    </source>
</reference>
<evidence type="ECO:0000313" key="6">
    <source>
        <dbReference type="Proteomes" id="UP000219559"/>
    </source>
</evidence>
<dbReference type="InterPro" id="IPR014710">
    <property type="entry name" value="RmlC-like_jellyroll"/>
</dbReference>
<sequence length="344" mass="38674">MDRKLIKEVRPLGFPWETLDPFLFCAYHRDEYPEGNGSMGLSIDKMQGRNIGQDFHLKDGYRMYHGQRIPGFPYHPHRGFETITINKEGVVDHTDSLGASGRFGAGDVQWMTAGKGVQHSEMFPMVNEHAPNTLEIFQVWLNLPAKKKMVAPHFKMLWKEAIPKVVQKNDAGRGTETDVIAGNYDGIQALPPTPDSWAADPLNLVTVLTVKLDPEASWRLPATDPAVNRALYFYKGSNLEIDKGQIPVGSHVVVDAGQDLEIRNGHSTGFVLVLQGRPINEPVVKYGPYVMNTEEEIRQTMRDYGRTQFGGWPWPEQEYVHAQDAGRFAKHADGRVEKPQANTL</sequence>
<feature type="domain" description="Pirin C-terminal" evidence="4">
    <location>
        <begin position="208"/>
        <end position="310"/>
    </location>
</feature>
<evidence type="ECO:0000259" key="4">
    <source>
        <dbReference type="Pfam" id="PF05726"/>
    </source>
</evidence>
<feature type="domain" description="Pirin N-terminal" evidence="3">
    <location>
        <begin position="51"/>
        <end position="141"/>
    </location>
</feature>
<comment type="caution">
    <text evidence="5">The sequence shown here is derived from an EMBL/GenBank/DDBJ whole genome shotgun (WGS) entry which is preliminary data.</text>
</comment>
<dbReference type="InterPro" id="IPR012093">
    <property type="entry name" value="Pirin"/>
</dbReference>
<dbReference type="InterPro" id="IPR008778">
    <property type="entry name" value="Pirin_C_dom"/>
</dbReference>
<gene>
    <name evidence="5" type="ORF">B7P33_08030</name>
</gene>
<accession>A0A2A4G723</accession>
<dbReference type="Pfam" id="PF02678">
    <property type="entry name" value="Pirin"/>
    <property type="match status" value="1"/>
</dbReference>
<organism evidence="5 6">
    <name type="scientific">Sediminicola luteus</name>
    <dbReference type="NCBI Taxonomy" id="319238"/>
    <lineage>
        <taxon>Bacteria</taxon>
        <taxon>Pseudomonadati</taxon>
        <taxon>Bacteroidota</taxon>
        <taxon>Flavobacteriia</taxon>
        <taxon>Flavobacteriales</taxon>
        <taxon>Flavobacteriaceae</taxon>
        <taxon>Sediminicola</taxon>
    </lineage>
</organism>
<protein>
    <submittedName>
        <fullName evidence="5">Pirin</fullName>
    </submittedName>
</protein>
<comment type="similarity">
    <text evidence="1 2">Belongs to the pirin family.</text>
</comment>
<dbReference type="AlphaFoldDB" id="A0A2A4G723"/>
<dbReference type="OrthoDB" id="321327at2"/>
<dbReference type="PANTHER" id="PTHR13903:SF8">
    <property type="entry name" value="PIRIN"/>
    <property type="match status" value="1"/>
</dbReference>
<dbReference type="EMBL" id="NBWU01000003">
    <property type="protein sequence ID" value="PCE64241.1"/>
    <property type="molecule type" value="Genomic_DNA"/>
</dbReference>
<dbReference type="Gene3D" id="2.60.120.10">
    <property type="entry name" value="Jelly Rolls"/>
    <property type="match status" value="2"/>
</dbReference>
<dbReference type="PANTHER" id="PTHR13903">
    <property type="entry name" value="PIRIN-RELATED"/>
    <property type="match status" value="1"/>
</dbReference>
<dbReference type="RefSeq" id="WP_097440365.1">
    <property type="nucleotide sequence ID" value="NZ_KZ300476.1"/>
</dbReference>
<dbReference type="InterPro" id="IPR011051">
    <property type="entry name" value="RmlC_Cupin_sf"/>
</dbReference>
<proteinExistence type="inferred from homology"/>
<evidence type="ECO:0000259" key="3">
    <source>
        <dbReference type="Pfam" id="PF02678"/>
    </source>
</evidence>
<name>A0A2A4G723_9FLAO</name>
<dbReference type="CDD" id="cd02909">
    <property type="entry name" value="cupin_pirin_N"/>
    <property type="match status" value="1"/>
</dbReference>